<sequence>MSIQSDPAPLLCPPKSQMQPLQKSMKTRSTGKAEALLIRVSVLVDLRAQDLLHEIMRVCAMHTPRGRVRSICHGYIRRKPCASQTLILAMAAKLRLPLQENSLELQQNLSHRCASFPSTILNYMNEENKTSQTCHCT</sequence>
<proteinExistence type="predicted"/>
<evidence type="ECO:0000313" key="3">
    <source>
        <dbReference type="Proteomes" id="UP000822688"/>
    </source>
</evidence>
<evidence type="ECO:0000313" key="2">
    <source>
        <dbReference type="EMBL" id="KAG0573112.1"/>
    </source>
</evidence>
<dbReference type="Proteomes" id="UP000822688">
    <property type="component" value="Chromosome V"/>
</dbReference>
<name>A0A8T0HQA9_CERPU</name>
<keyword evidence="3" id="KW-1185">Reference proteome</keyword>
<dbReference type="AlphaFoldDB" id="A0A8T0HQA9"/>
<evidence type="ECO:0000256" key="1">
    <source>
        <dbReference type="SAM" id="MobiDB-lite"/>
    </source>
</evidence>
<feature type="region of interest" description="Disordered" evidence="1">
    <location>
        <begin position="1"/>
        <end position="23"/>
    </location>
</feature>
<protein>
    <submittedName>
        <fullName evidence="2">Uncharacterized protein</fullName>
    </submittedName>
</protein>
<dbReference type="EMBL" id="CM026426">
    <property type="protein sequence ID" value="KAG0573112.1"/>
    <property type="molecule type" value="Genomic_DNA"/>
</dbReference>
<organism evidence="2 3">
    <name type="scientific">Ceratodon purpureus</name>
    <name type="common">Fire moss</name>
    <name type="synonym">Dicranum purpureum</name>
    <dbReference type="NCBI Taxonomy" id="3225"/>
    <lineage>
        <taxon>Eukaryota</taxon>
        <taxon>Viridiplantae</taxon>
        <taxon>Streptophyta</taxon>
        <taxon>Embryophyta</taxon>
        <taxon>Bryophyta</taxon>
        <taxon>Bryophytina</taxon>
        <taxon>Bryopsida</taxon>
        <taxon>Dicranidae</taxon>
        <taxon>Pseudoditrichales</taxon>
        <taxon>Ditrichaceae</taxon>
        <taxon>Ceratodon</taxon>
    </lineage>
</organism>
<gene>
    <name evidence="2" type="ORF">KC19_VG150000</name>
</gene>
<comment type="caution">
    <text evidence="2">The sequence shown here is derived from an EMBL/GenBank/DDBJ whole genome shotgun (WGS) entry which is preliminary data.</text>
</comment>
<reference evidence="2" key="1">
    <citation type="submission" date="2020-06" db="EMBL/GenBank/DDBJ databases">
        <title>WGS assembly of Ceratodon purpureus strain R40.</title>
        <authorList>
            <person name="Carey S.B."/>
            <person name="Jenkins J."/>
            <person name="Shu S."/>
            <person name="Lovell J.T."/>
            <person name="Sreedasyam A."/>
            <person name="Maumus F."/>
            <person name="Tiley G.P."/>
            <person name="Fernandez-Pozo N."/>
            <person name="Barry K."/>
            <person name="Chen C."/>
            <person name="Wang M."/>
            <person name="Lipzen A."/>
            <person name="Daum C."/>
            <person name="Saski C.A."/>
            <person name="Payton A.C."/>
            <person name="Mcbreen J.C."/>
            <person name="Conrad R.E."/>
            <person name="Kollar L.M."/>
            <person name="Olsson S."/>
            <person name="Huttunen S."/>
            <person name="Landis J.B."/>
            <person name="Wickett N.J."/>
            <person name="Johnson M.G."/>
            <person name="Rensing S.A."/>
            <person name="Grimwood J."/>
            <person name="Schmutz J."/>
            <person name="Mcdaniel S.F."/>
        </authorList>
    </citation>
    <scope>NUCLEOTIDE SEQUENCE</scope>
    <source>
        <strain evidence="2">R40</strain>
    </source>
</reference>
<accession>A0A8T0HQA9</accession>